<dbReference type="InterPro" id="IPR006490">
    <property type="entry name" value="Maj_tail_phi13"/>
</dbReference>
<accession>A0A168R163</accession>
<proteinExistence type="predicted"/>
<dbReference type="AlphaFoldDB" id="A0A168R163"/>
<evidence type="ECO:0008006" key="3">
    <source>
        <dbReference type="Google" id="ProtNLM"/>
    </source>
</evidence>
<dbReference type="NCBIfam" id="TIGR01603">
    <property type="entry name" value="maj_tail_phi13"/>
    <property type="match status" value="1"/>
</dbReference>
<comment type="caution">
    <text evidence="1">The sequence shown here is derived from an EMBL/GenBank/DDBJ whole genome shotgun (WGS) entry which is preliminary data.</text>
</comment>
<evidence type="ECO:0000313" key="2">
    <source>
        <dbReference type="Proteomes" id="UP000077355"/>
    </source>
</evidence>
<sequence length="194" mass="20616">MPRQNIATPVGLQDIYYALLIKDDKTGATYGTPKLMLPAITANVTPSVNSATLFGNDGPILTTNALGEIAVAIGVADIPFATQAELLGSTLSANGLLVDNADDQAPEVALGYRISMSDGTFLYTWLLKGKFSLPSSEAKTKEGTPTYQTPTINGVFLKRLFDGNWRFRADSADVASASLIASWFTTVPSEIPNP</sequence>
<dbReference type="RefSeq" id="WP_246168305.1">
    <property type="nucleotide sequence ID" value="NZ_CP043611.1"/>
</dbReference>
<dbReference type="Proteomes" id="UP000077355">
    <property type="component" value="Unassembled WGS sequence"/>
</dbReference>
<dbReference type="EMBL" id="LVJI01000001">
    <property type="protein sequence ID" value="OAB48459.1"/>
    <property type="molecule type" value="Genomic_DNA"/>
</dbReference>
<keyword evidence="2" id="KW-1185">Reference proteome</keyword>
<reference evidence="1 2" key="1">
    <citation type="submission" date="2016-03" db="EMBL/GenBank/DDBJ databases">
        <title>Draft genome sequence of Paenibacillus antarcticus CECT 5836.</title>
        <authorList>
            <person name="Shin S.-K."/>
            <person name="Yi H."/>
        </authorList>
    </citation>
    <scope>NUCLEOTIDE SEQUENCE [LARGE SCALE GENOMIC DNA]</scope>
    <source>
        <strain evidence="1 2">CECT 5836</strain>
    </source>
</reference>
<evidence type="ECO:0000313" key="1">
    <source>
        <dbReference type="EMBL" id="OAB48459.1"/>
    </source>
</evidence>
<protein>
    <recommendedName>
        <fullName evidence="3">Phage tail protein</fullName>
    </recommendedName>
</protein>
<gene>
    <name evidence="1" type="ORF">PBAT_02170</name>
</gene>
<name>A0A168R163_9BACL</name>
<organism evidence="1 2">
    <name type="scientific">Paenibacillus antarcticus</name>
    <dbReference type="NCBI Taxonomy" id="253703"/>
    <lineage>
        <taxon>Bacteria</taxon>
        <taxon>Bacillati</taxon>
        <taxon>Bacillota</taxon>
        <taxon>Bacilli</taxon>
        <taxon>Bacillales</taxon>
        <taxon>Paenibacillaceae</taxon>
        <taxon>Paenibacillus</taxon>
    </lineage>
</organism>